<dbReference type="EMBL" id="CAADFM010000060">
    <property type="protein sequence ID" value="VFK11718.1"/>
    <property type="molecule type" value="Genomic_DNA"/>
</dbReference>
<accession>A0A450XFB8</accession>
<gene>
    <name evidence="1" type="ORF">BECKLPF1236A_GA0070988_1006015</name>
    <name evidence="2" type="ORF">BECKLPF1236C_GA0070990_100554</name>
</gene>
<dbReference type="EMBL" id="CAADFP010000055">
    <property type="protein sequence ID" value="VFK27934.1"/>
    <property type="molecule type" value="Genomic_DNA"/>
</dbReference>
<proteinExistence type="predicted"/>
<evidence type="ECO:0000313" key="2">
    <source>
        <dbReference type="EMBL" id="VFK27934.1"/>
    </source>
</evidence>
<dbReference type="AlphaFoldDB" id="A0A450XFB8"/>
<sequence length="154" mass="17068">MRDKCFVIMPFWVKPLPDSNGATFDFDKVYRVIIRRAIESAGMEPIRADEQTGSQIIHSDMFKELRDRAVVLADLSLNNPNVYYELTGIRHVLSPGGTVLICLAVGTPVTERPPHKPGRAVFPHPVPRSYSLSRKCDCPVHTPRIAASALLCAG</sequence>
<reference evidence="2" key="1">
    <citation type="submission" date="2019-02" db="EMBL/GenBank/DDBJ databases">
        <authorList>
            <person name="Gruber-Vodicka R. H."/>
            <person name="Seah K. B. B."/>
        </authorList>
    </citation>
    <scope>NUCLEOTIDE SEQUENCE</scope>
    <source>
        <strain evidence="1">BECK_S312</strain>
        <strain evidence="2">BECK_S426</strain>
    </source>
</reference>
<name>A0A450XFB8_9GAMM</name>
<protein>
    <submittedName>
        <fullName evidence="2">Uncharacterized protein</fullName>
    </submittedName>
</protein>
<evidence type="ECO:0000313" key="1">
    <source>
        <dbReference type="EMBL" id="VFK11718.1"/>
    </source>
</evidence>
<organism evidence="2">
    <name type="scientific">Candidatus Kentrum sp. LPFa</name>
    <dbReference type="NCBI Taxonomy" id="2126335"/>
    <lineage>
        <taxon>Bacteria</taxon>
        <taxon>Pseudomonadati</taxon>
        <taxon>Pseudomonadota</taxon>
        <taxon>Gammaproteobacteria</taxon>
        <taxon>Candidatus Kentrum</taxon>
    </lineage>
</organism>